<dbReference type="HOGENOM" id="CLU_1486027_0_0_11"/>
<dbReference type="EMBL" id="CP006272">
    <property type="protein sequence ID" value="AGZ46675.1"/>
    <property type="molecule type" value="Genomic_DNA"/>
</dbReference>
<feature type="transmembrane region" description="Helical" evidence="1">
    <location>
        <begin position="76"/>
        <end position="95"/>
    </location>
</feature>
<feature type="transmembrane region" description="Helical" evidence="1">
    <location>
        <begin position="158"/>
        <end position="180"/>
    </location>
</feature>
<keyword evidence="1" id="KW-0812">Transmembrane</keyword>
<dbReference type="InterPro" id="IPR045393">
    <property type="entry name" value="DUF6518"/>
</dbReference>
<dbReference type="STRING" id="1246995.AFR_42105"/>
<evidence type="ECO:0000256" key="1">
    <source>
        <dbReference type="SAM" id="Phobius"/>
    </source>
</evidence>
<keyword evidence="3" id="KW-1185">Reference proteome</keyword>
<proteinExistence type="predicted"/>
<dbReference type="KEGG" id="afs:AFR_42105"/>
<dbReference type="eggNOG" id="ENOG5033ZG0">
    <property type="taxonomic scope" value="Bacteria"/>
</dbReference>
<protein>
    <submittedName>
        <fullName evidence="2">Uncharacterized protein</fullName>
    </submittedName>
</protein>
<feature type="transmembrane region" description="Helical" evidence="1">
    <location>
        <begin position="131"/>
        <end position="151"/>
    </location>
</feature>
<reference evidence="2 3" key="1">
    <citation type="journal article" date="2014" name="J. Biotechnol.">
        <title>Complete genome sequence of the actinobacterium Actinoplanes friuliensis HAG 010964, producer of the lipopeptide antibiotic friulimycin.</title>
        <authorList>
            <person name="Ruckert C."/>
            <person name="Szczepanowski R."/>
            <person name="Albersmeier A."/>
            <person name="Goesmann A."/>
            <person name="Fischer N."/>
            <person name="Steinkamper A."/>
            <person name="Puhler A."/>
            <person name="Biener R."/>
            <person name="Schwartz D."/>
            <person name="Kalinowski J."/>
        </authorList>
    </citation>
    <scope>NUCLEOTIDE SEQUENCE [LARGE SCALE GENOMIC DNA]</scope>
    <source>
        <strain evidence="2 3">DSM 7358</strain>
    </source>
</reference>
<evidence type="ECO:0000313" key="3">
    <source>
        <dbReference type="Proteomes" id="UP000017746"/>
    </source>
</evidence>
<dbReference type="Proteomes" id="UP000017746">
    <property type="component" value="Chromosome"/>
</dbReference>
<feature type="transmembrane region" description="Helical" evidence="1">
    <location>
        <begin position="20"/>
        <end position="39"/>
    </location>
</feature>
<name>U5WF64_9ACTN</name>
<dbReference type="PATRIC" id="fig|1246995.3.peg.8520"/>
<dbReference type="AlphaFoldDB" id="U5WF64"/>
<keyword evidence="1" id="KW-0472">Membrane</keyword>
<feature type="transmembrane region" description="Helical" evidence="1">
    <location>
        <begin position="46"/>
        <end position="64"/>
    </location>
</feature>
<organism evidence="2 3">
    <name type="scientific">Actinoplanes friuliensis DSM 7358</name>
    <dbReference type="NCBI Taxonomy" id="1246995"/>
    <lineage>
        <taxon>Bacteria</taxon>
        <taxon>Bacillati</taxon>
        <taxon>Actinomycetota</taxon>
        <taxon>Actinomycetes</taxon>
        <taxon>Micromonosporales</taxon>
        <taxon>Micromonosporaceae</taxon>
        <taxon>Actinoplanes</taxon>
    </lineage>
</organism>
<evidence type="ECO:0000313" key="2">
    <source>
        <dbReference type="EMBL" id="AGZ46675.1"/>
    </source>
</evidence>
<sequence>MALGVVDFILQKILPYPWANLANSSAVWAVAAFALGCWVRTGLLRAAAAAVTLLVIAVPSYYLAATLIQQDNLSNAWAPTSLLWMFFGVLAGVVFGPAGVWARSSGWHQIAGTALPAAVLLAEAARLLNRNLIATAVIEAALGLALIVIVGRSNRVRLLALAAALPLAAIGFLGFELAGFA</sequence>
<gene>
    <name evidence="2" type="ORF">AFR_42105</name>
</gene>
<accession>U5WF64</accession>
<keyword evidence="1" id="KW-1133">Transmembrane helix</keyword>
<dbReference type="Pfam" id="PF20128">
    <property type="entry name" value="DUF6518"/>
    <property type="match status" value="1"/>
</dbReference>